<sequence>MASISIIGRSRHASLNNPRGNTLSHRLLRVINGPPLHFSSLKLNPLPLQLPLIRPSPFTYLAHYHSSPRCAIKSVSACGSWETWEARDLSELPDSVAGYRNDELRFISLGMIRTGYHRWGFVVYRCTYDDQDLWDRYLSQLKENSYNQLVDGRRAELLEQYLDWVVIEDRDTLNNASKADVRKHFNQWVSEHAAETSAHPDIIDLPRFRYCLYVDQKCLNTLEPFQKSELPPISKKRKTKDTEKPMVVAFIDRLWTPNQEYEQKVGFRDEVEDDENDIESEEDEENDYIYDPMAEGGYPPVEGCDKKYVGWEYRSAVYITSAYNELYGFRLDDVLDYVRPPAIYPLGMEVMPE</sequence>
<evidence type="ECO:0000313" key="1">
    <source>
        <dbReference type="EMBL" id="KAL0939145.1"/>
    </source>
</evidence>
<gene>
    <name evidence="1" type="ORF">CTRU02_205755</name>
</gene>
<name>A0ACC3Z4Z7_COLTU</name>
<accession>A0ACC3Z4Z7</accession>
<dbReference type="Proteomes" id="UP000805649">
    <property type="component" value="Unassembled WGS sequence"/>
</dbReference>
<evidence type="ECO:0000313" key="2">
    <source>
        <dbReference type="Proteomes" id="UP000805649"/>
    </source>
</evidence>
<keyword evidence="2" id="KW-1185">Reference proteome</keyword>
<proteinExistence type="predicted"/>
<protein>
    <submittedName>
        <fullName evidence="1">Uncharacterized protein</fullName>
    </submittedName>
</protein>
<dbReference type="EMBL" id="VUJX02000003">
    <property type="protein sequence ID" value="KAL0939145.1"/>
    <property type="molecule type" value="Genomic_DNA"/>
</dbReference>
<comment type="caution">
    <text evidence="1">The sequence shown here is derived from an EMBL/GenBank/DDBJ whole genome shotgun (WGS) entry which is preliminary data.</text>
</comment>
<reference evidence="1 2" key="1">
    <citation type="journal article" date="2020" name="Phytopathology">
        <title>Genome Sequence Resources of Colletotrichum truncatum, C. plurivorum, C. musicola, and C. sojae: Four Species Pathogenic to Soybean (Glycine max).</title>
        <authorList>
            <person name="Rogerio F."/>
            <person name="Boufleur T.R."/>
            <person name="Ciampi-Guillardi M."/>
            <person name="Sukno S.A."/>
            <person name="Thon M.R."/>
            <person name="Massola Junior N.S."/>
            <person name="Baroncelli R."/>
        </authorList>
    </citation>
    <scope>NUCLEOTIDE SEQUENCE [LARGE SCALE GENOMIC DNA]</scope>
    <source>
        <strain evidence="1 2">CMES1059</strain>
    </source>
</reference>
<organism evidence="1 2">
    <name type="scientific">Colletotrichum truncatum</name>
    <name type="common">Anthracnose fungus</name>
    <name type="synonym">Colletotrichum capsici</name>
    <dbReference type="NCBI Taxonomy" id="5467"/>
    <lineage>
        <taxon>Eukaryota</taxon>
        <taxon>Fungi</taxon>
        <taxon>Dikarya</taxon>
        <taxon>Ascomycota</taxon>
        <taxon>Pezizomycotina</taxon>
        <taxon>Sordariomycetes</taxon>
        <taxon>Hypocreomycetidae</taxon>
        <taxon>Glomerellales</taxon>
        <taxon>Glomerellaceae</taxon>
        <taxon>Colletotrichum</taxon>
        <taxon>Colletotrichum truncatum species complex</taxon>
    </lineage>
</organism>